<evidence type="ECO:0000259" key="3">
    <source>
        <dbReference type="PROSITE" id="PS51724"/>
    </source>
</evidence>
<dbReference type="GO" id="GO:0030428">
    <property type="term" value="C:cell septum"/>
    <property type="evidence" value="ECO:0007669"/>
    <property type="project" value="TreeGrafter"/>
</dbReference>
<organism evidence="4 5">
    <name type="scientific">Nitrosococcus oceani C-27</name>
    <dbReference type="NCBI Taxonomy" id="314279"/>
    <lineage>
        <taxon>Bacteria</taxon>
        <taxon>Pseudomonadati</taxon>
        <taxon>Pseudomonadota</taxon>
        <taxon>Gammaproteobacteria</taxon>
        <taxon>Chromatiales</taxon>
        <taxon>Chromatiaceae</taxon>
        <taxon>Nitrosococcus</taxon>
    </lineage>
</organism>
<dbReference type="InterPro" id="IPR052521">
    <property type="entry name" value="Cell_div_SPOR-domain"/>
</dbReference>
<dbReference type="OrthoDB" id="7069135at2"/>
<gene>
    <name evidence="4" type="ORF">IB75_08880</name>
</gene>
<dbReference type="HOGENOM" id="CLU_1584752_0_0_6"/>
<keyword evidence="4" id="KW-0131">Cell cycle</keyword>
<keyword evidence="2" id="KW-0472">Membrane</keyword>
<keyword evidence="2" id="KW-1133">Transmembrane helix</keyword>
<evidence type="ECO:0000313" key="5">
    <source>
        <dbReference type="Proteomes" id="UP000028839"/>
    </source>
</evidence>
<dbReference type="PANTHER" id="PTHR38687:SF1">
    <property type="entry name" value="CELL DIVISION PROTEIN DEDD"/>
    <property type="match status" value="1"/>
</dbReference>
<dbReference type="Gene3D" id="3.30.70.1070">
    <property type="entry name" value="Sporulation related repeat"/>
    <property type="match status" value="1"/>
</dbReference>
<dbReference type="InterPro" id="IPR036680">
    <property type="entry name" value="SPOR-like_sf"/>
</dbReference>
<protein>
    <submittedName>
        <fullName evidence="4">Cell division protein</fullName>
    </submittedName>
</protein>
<dbReference type="Proteomes" id="UP000028839">
    <property type="component" value="Unassembled WGS sequence"/>
</dbReference>
<proteinExistence type="predicted"/>
<dbReference type="InterPro" id="IPR007730">
    <property type="entry name" value="SPOR-like_dom"/>
</dbReference>
<sequence>MLNKNLKQRLIGASVLIGVGIIIIPVLLGESTEILPEYKDSEGGDNLSSELEKSTFTSTVKKLPTQDGKKLPSVVSAKEEQSSASSSKETKWFIQIGSFGHRENALRIHRDVTSFGYKAFIETAKKGGETIYKVRVGPEKDGIRAKEIKQELERRLQTKAFVISPSDG</sequence>
<keyword evidence="4" id="KW-0132">Cell division</keyword>
<name>A0A0E2Z2N1_9GAMM</name>
<dbReference type="AlphaFoldDB" id="A0A0E2Z2N1"/>
<dbReference type="PROSITE" id="PS51724">
    <property type="entry name" value="SPOR"/>
    <property type="match status" value="1"/>
</dbReference>
<evidence type="ECO:0000256" key="2">
    <source>
        <dbReference type="SAM" id="Phobius"/>
    </source>
</evidence>
<dbReference type="SUPFAM" id="SSF110997">
    <property type="entry name" value="Sporulation related repeat"/>
    <property type="match status" value="1"/>
</dbReference>
<dbReference type="Pfam" id="PF05036">
    <property type="entry name" value="SPOR"/>
    <property type="match status" value="1"/>
</dbReference>
<dbReference type="GO" id="GO:0042834">
    <property type="term" value="F:peptidoglycan binding"/>
    <property type="evidence" value="ECO:0007669"/>
    <property type="project" value="InterPro"/>
</dbReference>
<evidence type="ECO:0000256" key="1">
    <source>
        <dbReference type="SAM" id="MobiDB-lite"/>
    </source>
</evidence>
<keyword evidence="2" id="KW-0812">Transmembrane</keyword>
<feature type="domain" description="SPOR" evidence="3">
    <location>
        <begin position="86"/>
        <end position="165"/>
    </location>
</feature>
<dbReference type="GO" id="GO:0032506">
    <property type="term" value="P:cytokinetic process"/>
    <property type="evidence" value="ECO:0007669"/>
    <property type="project" value="TreeGrafter"/>
</dbReference>
<comment type="caution">
    <text evidence="4">The sequence shown here is derived from an EMBL/GenBank/DDBJ whole genome shotgun (WGS) entry which is preliminary data.</text>
</comment>
<dbReference type="GO" id="GO:0032153">
    <property type="term" value="C:cell division site"/>
    <property type="evidence" value="ECO:0007669"/>
    <property type="project" value="TreeGrafter"/>
</dbReference>
<feature type="transmembrane region" description="Helical" evidence="2">
    <location>
        <begin position="10"/>
        <end position="28"/>
    </location>
</feature>
<feature type="region of interest" description="Disordered" evidence="1">
    <location>
        <begin position="58"/>
        <end position="86"/>
    </location>
</feature>
<dbReference type="PANTHER" id="PTHR38687">
    <property type="entry name" value="CELL DIVISION PROTEIN DEDD-RELATED"/>
    <property type="match status" value="1"/>
</dbReference>
<dbReference type="EMBL" id="JPGN01000053">
    <property type="protein sequence ID" value="KFI19476.1"/>
    <property type="molecule type" value="Genomic_DNA"/>
</dbReference>
<accession>A0A0E2Z2N1</accession>
<reference evidence="4 5" key="1">
    <citation type="submission" date="2014-07" db="EMBL/GenBank/DDBJ databases">
        <title>Comparative analysis of Nitrosococcus oceani genome inventories of strains from Pacific and Atlantic gyres.</title>
        <authorList>
            <person name="Lim C.K."/>
            <person name="Wang L."/>
            <person name="Sayavedra-Soto L.A."/>
            <person name="Klotz M.G."/>
        </authorList>
    </citation>
    <scope>NUCLEOTIDE SEQUENCE [LARGE SCALE GENOMIC DNA]</scope>
    <source>
        <strain evidence="4 5">C-27</strain>
    </source>
</reference>
<evidence type="ECO:0000313" key="4">
    <source>
        <dbReference type="EMBL" id="KFI19476.1"/>
    </source>
</evidence>